<feature type="domain" description="Alanyl-transfer RNA synthetases family profile" evidence="7">
    <location>
        <begin position="1"/>
        <end position="270"/>
    </location>
</feature>
<dbReference type="InterPro" id="IPR012947">
    <property type="entry name" value="tRNA_SAD"/>
</dbReference>
<dbReference type="GeneID" id="5232710"/>
<evidence type="ECO:0000256" key="1">
    <source>
        <dbReference type="ARBA" id="ARBA00001947"/>
    </source>
</evidence>
<evidence type="ECO:0000313" key="9">
    <source>
        <dbReference type="Proteomes" id="UP000001996"/>
    </source>
</evidence>
<dbReference type="FunFam" id="3.30.980.10:FF:000012">
    <property type="entry name" value="Threonyl/alanyl tRNA synthetase"/>
    <property type="match status" value="1"/>
</dbReference>
<dbReference type="Gene3D" id="3.30.980.10">
    <property type="entry name" value="Threonyl-trna Synthetase, Chain A, domain 2"/>
    <property type="match status" value="1"/>
</dbReference>
<keyword evidence="5" id="KW-0862">Zinc</keyword>
<evidence type="ECO:0000256" key="6">
    <source>
        <dbReference type="SAM" id="Coils"/>
    </source>
</evidence>
<dbReference type="GO" id="GO:0003676">
    <property type="term" value="F:nucleic acid binding"/>
    <property type="evidence" value="ECO:0007669"/>
    <property type="project" value="InterPro"/>
</dbReference>
<dbReference type="PROSITE" id="PS50860">
    <property type="entry name" value="AA_TRNA_LIGASE_II_ALA"/>
    <property type="match status" value="1"/>
</dbReference>
<dbReference type="HOGENOM" id="CLU_004485_7_1_1"/>
<dbReference type="PANTHER" id="PTHR43462:SF1">
    <property type="entry name" value="ALANYL-TRNA EDITING PROTEIN AARSD1"/>
    <property type="match status" value="1"/>
</dbReference>
<dbReference type="KEGG" id="lel:PVL30_003068"/>
<dbReference type="InterPro" id="IPR009000">
    <property type="entry name" value="Transl_B-barrel_sf"/>
</dbReference>
<proteinExistence type="inferred from homology"/>
<dbReference type="FunCoup" id="A5E1U5">
    <property type="interactions" value="238"/>
</dbReference>
<evidence type="ECO:0000313" key="8">
    <source>
        <dbReference type="EMBL" id="EDK45403.1"/>
    </source>
</evidence>
<dbReference type="SUPFAM" id="SSF55186">
    <property type="entry name" value="ThrRS/AlaRS common domain"/>
    <property type="match status" value="1"/>
</dbReference>
<dbReference type="Pfam" id="PF07973">
    <property type="entry name" value="tRNA_SAD"/>
    <property type="match status" value="1"/>
</dbReference>
<gene>
    <name evidence="8" type="ORF">LELG_03582</name>
</gene>
<feature type="coiled-coil region" evidence="6">
    <location>
        <begin position="294"/>
        <end position="321"/>
    </location>
</feature>
<dbReference type="Gene3D" id="2.40.30.130">
    <property type="match status" value="1"/>
</dbReference>
<dbReference type="GO" id="GO:0005524">
    <property type="term" value="F:ATP binding"/>
    <property type="evidence" value="ECO:0007669"/>
    <property type="project" value="InterPro"/>
</dbReference>
<reference evidence="8 9" key="1">
    <citation type="journal article" date="2009" name="Nature">
        <title>Evolution of pathogenicity and sexual reproduction in eight Candida genomes.</title>
        <authorList>
            <person name="Butler G."/>
            <person name="Rasmussen M.D."/>
            <person name="Lin M.F."/>
            <person name="Santos M.A."/>
            <person name="Sakthikumar S."/>
            <person name="Munro C.A."/>
            <person name="Rheinbay E."/>
            <person name="Grabherr M."/>
            <person name="Forche A."/>
            <person name="Reedy J.L."/>
            <person name="Agrafioti I."/>
            <person name="Arnaud M.B."/>
            <person name="Bates S."/>
            <person name="Brown A.J."/>
            <person name="Brunke S."/>
            <person name="Costanzo M.C."/>
            <person name="Fitzpatrick D.A."/>
            <person name="de Groot P.W."/>
            <person name="Harris D."/>
            <person name="Hoyer L.L."/>
            <person name="Hube B."/>
            <person name="Klis F.M."/>
            <person name="Kodira C."/>
            <person name="Lennard N."/>
            <person name="Logue M.E."/>
            <person name="Martin R."/>
            <person name="Neiman A.M."/>
            <person name="Nikolaou E."/>
            <person name="Quail M.A."/>
            <person name="Quinn J."/>
            <person name="Santos M.C."/>
            <person name="Schmitzberger F.F."/>
            <person name="Sherlock G."/>
            <person name="Shah P."/>
            <person name="Silverstein K.A."/>
            <person name="Skrzypek M.S."/>
            <person name="Soll D."/>
            <person name="Staggs R."/>
            <person name="Stansfield I."/>
            <person name="Stumpf M.P."/>
            <person name="Sudbery P.E."/>
            <person name="Srikantha T."/>
            <person name="Zeng Q."/>
            <person name="Berman J."/>
            <person name="Berriman M."/>
            <person name="Heitman J."/>
            <person name="Gow N.A."/>
            <person name="Lorenz M.C."/>
            <person name="Birren B.W."/>
            <person name="Kellis M."/>
            <person name="Cuomo C.A."/>
        </authorList>
    </citation>
    <scope>NUCLEOTIDE SEQUENCE [LARGE SCALE GENOMIC DNA]</scope>
    <source>
        <strain evidence="9">ATCC 11503 / BCRC 21390 / CBS 2605 / JCM 1781 / NBRC 1676 / NRRL YB-4239</strain>
    </source>
</reference>
<evidence type="ECO:0000256" key="3">
    <source>
        <dbReference type="ARBA" id="ARBA00008429"/>
    </source>
</evidence>
<evidence type="ECO:0000256" key="5">
    <source>
        <dbReference type="ARBA" id="ARBA00022833"/>
    </source>
</evidence>
<dbReference type="GO" id="GO:0002196">
    <property type="term" value="F:Ser-tRNA(Ala) deacylase activity"/>
    <property type="evidence" value="ECO:0007669"/>
    <property type="project" value="EnsemblFungi"/>
</dbReference>
<protein>
    <recommendedName>
        <fullName evidence="7">Alanyl-transfer RNA synthetases family profile domain-containing protein</fullName>
    </recommendedName>
</protein>
<comment type="subcellular location">
    <subcellularLocation>
        <location evidence="2">Cytoplasm</location>
    </subcellularLocation>
</comment>
<dbReference type="GO" id="GO:0046872">
    <property type="term" value="F:metal ion binding"/>
    <property type="evidence" value="ECO:0007669"/>
    <property type="project" value="UniProtKB-KW"/>
</dbReference>
<evidence type="ECO:0000256" key="4">
    <source>
        <dbReference type="ARBA" id="ARBA00022723"/>
    </source>
</evidence>
<dbReference type="InParanoid" id="A5E1U5"/>
<dbReference type="eggNOG" id="KOG2105">
    <property type="taxonomic scope" value="Eukaryota"/>
</dbReference>
<keyword evidence="4" id="KW-0479">Metal-binding</keyword>
<evidence type="ECO:0000256" key="2">
    <source>
        <dbReference type="ARBA" id="ARBA00004496"/>
    </source>
</evidence>
<comment type="cofactor">
    <cofactor evidence="1">
        <name>Zn(2+)</name>
        <dbReference type="ChEBI" id="CHEBI:29105"/>
    </cofactor>
</comment>
<accession>A5E1U5</accession>
<keyword evidence="9" id="KW-1185">Reference proteome</keyword>
<evidence type="ECO:0000259" key="7">
    <source>
        <dbReference type="PROSITE" id="PS50860"/>
    </source>
</evidence>
<dbReference type="STRING" id="379508.A5E1U5"/>
<dbReference type="InterPro" id="IPR051335">
    <property type="entry name" value="Alanyl-tRNA_Editing_Enzymes"/>
</dbReference>
<dbReference type="InterPro" id="IPR018163">
    <property type="entry name" value="Thr/Ala-tRNA-synth_IIc_edit"/>
</dbReference>
<comment type="similarity">
    <text evidence="3">Belongs to the class-II aminoacyl-tRNA synthetase family. Alax-L subfamily.</text>
</comment>
<dbReference type="SUPFAM" id="SSF50447">
    <property type="entry name" value="Translation proteins"/>
    <property type="match status" value="1"/>
</dbReference>
<dbReference type="Proteomes" id="UP000001996">
    <property type="component" value="Unassembled WGS sequence"/>
</dbReference>
<sequence>MASSAIVGALACQKNSFLKTFNTKVVSSYEFVPPPTSKDKQNKKQLQPKELKYGVEFEDTILFPEGGGQPFDKGTITILDGADKEIIEVNSILRDKLKAVHIVEKPIEVGTPVQLDVDWDRRLDIMQQHTGQHLLSAVFDTYNMETLSWSMGDEINYIELPSKVEDDIVKEVQDKVNQLIFEAHPITVVTPDAEGHEIDTSHLPDDYDQTQGIIRIVKIGDLDSNPCCGTHLSSTSQIQSLVLLNQTSIRGGHSRLYFTCGQRVSKLSSEYFDILKTVSGLQLSCQISDVVNKVDQLNTNYRKANSTISALSKELANLKAAEVFKNYRENAEIVYVYRDDTNPEYLNLVQKELLTMINADKECGVDLSNKQTLVLFNGQTATGGMVKILGPKAADISAELKQRITSLKGGGKGSSFQGKITNYEKGEIDSVIRYLDSLV</sequence>
<dbReference type="GO" id="GO:0006419">
    <property type="term" value="P:alanyl-tRNA aminoacylation"/>
    <property type="evidence" value="ECO:0007669"/>
    <property type="project" value="InterPro"/>
</dbReference>
<organism evidence="8 9">
    <name type="scientific">Lodderomyces elongisporus (strain ATCC 11503 / CBS 2605 / JCM 1781 / NBRC 1676 / NRRL YB-4239)</name>
    <name type="common">Yeast</name>
    <name type="synonym">Saccharomyces elongisporus</name>
    <dbReference type="NCBI Taxonomy" id="379508"/>
    <lineage>
        <taxon>Eukaryota</taxon>
        <taxon>Fungi</taxon>
        <taxon>Dikarya</taxon>
        <taxon>Ascomycota</taxon>
        <taxon>Saccharomycotina</taxon>
        <taxon>Pichiomycetes</taxon>
        <taxon>Debaryomycetaceae</taxon>
        <taxon>Candida/Lodderomyces clade</taxon>
        <taxon>Lodderomyces</taxon>
    </lineage>
</organism>
<dbReference type="PANTHER" id="PTHR43462">
    <property type="entry name" value="ALANYL-TRNA EDITING PROTEIN"/>
    <property type="match status" value="1"/>
</dbReference>
<dbReference type="VEuPathDB" id="FungiDB:LELG_03582"/>
<dbReference type="SMART" id="SM00863">
    <property type="entry name" value="tRNA_SAD"/>
    <property type="match status" value="1"/>
</dbReference>
<name>A5E1U5_LODEL</name>
<dbReference type="InterPro" id="IPR018165">
    <property type="entry name" value="Ala-tRNA-synth_IIc_core"/>
</dbReference>
<keyword evidence="6" id="KW-0175">Coiled coil</keyword>
<dbReference type="RefSeq" id="XP_001525654.1">
    <property type="nucleotide sequence ID" value="XM_001525604.1"/>
</dbReference>
<dbReference type="OMA" id="CMHTSQH"/>
<dbReference type="GO" id="GO:0004813">
    <property type="term" value="F:alanine-tRNA ligase activity"/>
    <property type="evidence" value="ECO:0007669"/>
    <property type="project" value="InterPro"/>
</dbReference>
<dbReference type="OrthoDB" id="288942at2759"/>
<dbReference type="GO" id="GO:0005737">
    <property type="term" value="C:cytoplasm"/>
    <property type="evidence" value="ECO:0007669"/>
    <property type="project" value="UniProtKB-SubCell"/>
</dbReference>
<dbReference type="GO" id="GO:0043905">
    <property type="term" value="F:L-seryl-tRNA(Thr) hydrolase activity"/>
    <property type="evidence" value="ECO:0007669"/>
    <property type="project" value="EnsemblFungi"/>
</dbReference>
<dbReference type="AlphaFoldDB" id="A5E1U5"/>
<dbReference type="EMBL" id="CH981527">
    <property type="protein sequence ID" value="EDK45403.1"/>
    <property type="molecule type" value="Genomic_DNA"/>
</dbReference>